<dbReference type="PANTHER" id="PTHR12756:SF45">
    <property type="entry name" value="CYTOSOLIC CARBOXYPEPTIDASE NNA1"/>
    <property type="match status" value="1"/>
</dbReference>
<feature type="region of interest" description="Disordered" evidence="4">
    <location>
        <begin position="262"/>
        <end position="299"/>
    </location>
</feature>
<name>A0A024GQN1_9STRA</name>
<dbReference type="OrthoDB" id="10253041at2759"/>
<evidence type="ECO:0000256" key="1">
    <source>
        <dbReference type="ARBA" id="ARBA00001947"/>
    </source>
</evidence>
<evidence type="ECO:0000256" key="4">
    <source>
        <dbReference type="SAM" id="MobiDB-lite"/>
    </source>
</evidence>
<evidence type="ECO:0000256" key="2">
    <source>
        <dbReference type="ARBA" id="ARBA00005988"/>
    </source>
</evidence>
<evidence type="ECO:0000313" key="7">
    <source>
        <dbReference type="Proteomes" id="UP000053237"/>
    </source>
</evidence>
<sequence>MLNPDGVILGNSRVGLAGWDLNRKWANPIERLFPTIFHLKKLIASYQAQGRVAVYCDLHGHSLHPNIFTYGCYKHKSVTRNVKVAGSMPGTDPRVFPMIVAKDSPFFSYKSCDFRVHKSKLHTGRVVVHDELGVIHSYTLEASFCGPNYGSRKRTQFSALDLEAMGRDWCQGLLKYMRLLGQIQHSTELWREVQDVKEQDGIDRIIMDDSGAGLADLMDLLDCQDNDEDQEQFNLTDADALDLSDIEESTPEKEDHTFELEQVGPEAATHRHIKTTESRESNSKPQPKAKANRISSSSLRVPISKTQRAKMERTATTKATKKTLLNKKPSMPGRLDSVTKIRRLQSSESTRKRSNANAGRISSTSRLMDEVIPTRLMPGIGRIELPEVTK</sequence>
<accession>A0A024GQN1</accession>
<evidence type="ECO:0000256" key="3">
    <source>
        <dbReference type="PROSITE-ProRule" id="PRU01379"/>
    </source>
</evidence>
<protein>
    <recommendedName>
        <fullName evidence="5">Peptidase M14 domain-containing protein</fullName>
    </recommendedName>
</protein>
<proteinExistence type="inferred from homology"/>
<dbReference type="GO" id="GO:0008270">
    <property type="term" value="F:zinc ion binding"/>
    <property type="evidence" value="ECO:0007669"/>
    <property type="project" value="InterPro"/>
</dbReference>
<comment type="cofactor">
    <cofactor evidence="1">
        <name>Zn(2+)</name>
        <dbReference type="ChEBI" id="CHEBI:29105"/>
    </cofactor>
</comment>
<dbReference type="InterPro" id="IPR000834">
    <property type="entry name" value="Peptidase_M14"/>
</dbReference>
<feature type="active site" description="Proton donor/acceptor" evidence="3">
    <location>
        <position position="141"/>
    </location>
</feature>
<reference evidence="6 7" key="1">
    <citation type="submission" date="2012-05" db="EMBL/GenBank/DDBJ databases">
        <title>Recombination and specialization in a pathogen metapopulation.</title>
        <authorList>
            <person name="Gardiner A."/>
            <person name="Kemen E."/>
            <person name="Schultz-Larsen T."/>
            <person name="MacLean D."/>
            <person name="Van Oosterhout C."/>
            <person name="Jones J.D.G."/>
        </authorList>
    </citation>
    <scope>NUCLEOTIDE SEQUENCE [LARGE SCALE GENOMIC DNA]</scope>
    <source>
        <strain evidence="6 7">Ac Nc2</strain>
    </source>
</reference>
<organism evidence="6 7">
    <name type="scientific">Albugo candida</name>
    <dbReference type="NCBI Taxonomy" id="65357"/>
    <lineage>
        <taxon>Eukaryota</taxon>
        <taxon>Sar</taxon>
        <taxon>Stramenopiles</taxon>
        <taxon>Oomycota</taxon>
        <taxon>Peronosporomycetes</taxon>
        <taxon>Albuginales</taxon>
        <taxon>Albuginaceae</taxon>
        <taxon>Albugo</taxon>
    </lineage>
</organism>
<comment type="similarity">
    <text evidence="2 3">Belongs to the peptidase M14 family.</text>
</comment>
<dbReference type="InParanoid" id="A0A024GQN1"/>
<dbReference type="GO" id="GO:0006508">
    <property type="term" value="P:proteolysis"/>
    <property type="evidence" value="ECO:0007669"/>
    <property type="project" value="InterPro"/>
</dbReference>
<dbReference type="AlphaFoldDB" id="A0A024GQN1"/>
<dbReference type="PROSITE" id="PS52035">
    <property type="entry name" value="PEPTIDASE_M14"/>
    <property type="match status" value="1"/>
</dbReference>
<feature type="region of interest" description="Disordered" evidence="4">
    <location>
        <begin position="343"/>
        <end position="364"/>
    </location>
</feature>
<comment type="caution">
    <text evidence="6">The sequence shown here is derived from an EMBL/GenBank/DDBJ whole genome shotgun (WGS) entry which is preliminary data.</text>
</comment>
<gene>
    <name evidence="6" type="ORF">BN9_102710</name>
</gene>
<evidence type="ECO:0000259" key="5">
    <source>
        <dbReference type="PROSITE" id="PS52035"/>
    </source>
</evidence>
<dbReference type="SUPFAM" id="SSF53187">
    <property type="entry name" value="Zn-dependent exopeptidases"/>
    <property type="match status" value="1"/>
</dbReference>
<keyword evidence="7" id="KW-1185">Reference proteome</keyword>
<feature type="domain" description="Peptidase M14" evidence="5">
    <location>
        <begin position="1"/>
        <end position="177"/>
    </location>
</feature>
<dbReference type="PANTHER" id="PTHR12756">
    <property type="entry name" value="CYTOSOLIC CARBOXYPEPTIDASE"/>
    <property type="match status" value="1"/>
</dbReference>
<feature type="compositionally biased region" description="Polar residues" evidence="4">
    <location>
        <begin position="355"/>
        <end position="364"/>
    </location>
</feature>
<dbReference type="Gene3D" id="3.40.630.10">
    <property type="entry name" value="Zn peptidases"/>
    <property type="match status" value="1"/>
</dbReference>
<evidence type="ECO:0000313" key="6">
    <source>
        <dbReference type="EMBL" id="CCI49017.1"/>
    </source>
</evidence>
<dbReference type="GO" id="GO:0004181">
    <property type="term" value="F:metallocarboxypeptidase activity"/>
    <property type="evidence" value="ECO:0007669"/>
    <property type="project" value="InterPro"/>
</dbReference>
<dbReference type="InterPro" id="IPR050821">
    <property type="entry name" value="Cytosolic_carboxypeptidase"/>
</dbReference>
<dbReference type="EMBL" id="CAIX01000267">
    <property type="protein sequence ID" value="CCI49017.1"/>
    <property type="molecule type" value="Genomic_DNA"/>
</dbReference>
<dbReference type="Proteomes" id="UP000053237">
    <property type="component" value="Unassembled WGS sequence"/>
</dbReference>
<dbReference type="STRING" id="65357.A0A024GQN1"/>